<organism evidence="2 3">
    <name type="scientific">Daphnia magna</name>
    <dbReference type="NCBI Taxonomy" id="35525"/>
    <lineage>
        <taxon>Eukaryota</taxon>
        <taxon>Metazoa</taxon>
        <taxon>Ecdysozoa</taxon>
        <taxon>Arthropoda</taxon>
        <taxon>Crustacea</taxon>
        <taxon>Branchiopoda</taxon>
        <taxon>Diplostraca</taxon>
        <taxon>Cladocera</taxon>
        <taxon>Anomopoda</taxon>
        <taxon>Daphniidae</taxon>
        <taxon>Daphnia</taxon>
    </lineage>
</organism>
<comment type="caution">
    <text evidence="2">The sequence shown here is derived from an EMBL/GenBank/DDBJ whole genome shotgun (WGS) entry which is preliminary data.</text>
</comment>
<evidence type="ECO:0000313" key="3">
    <source>
        <dbReference type="Proteomes" id="UP000076858"/>
    </source>
</evidence>
<dbReference type="InterPro" id="IPR011990">
    <property type="entry name" value="TPR-like_helical_dom_sf"/>
</dbReference>
<dbReference type="OrthoDB" id="26569at2759"/>
<gene>
    <name evidence="2" type="ORF">APZ42_011928</name>
</gene>
<evidence type="ECO:0000313" key="2">
    <source>
        <dbReference type="EMBL" id="KZS21195.1"/>
    </source>
</evidence>
<dbReference type="Gene3D" id="1.25.40.10">
    <property type="entry name" value="Tetratricopeptide repeat domain"/>
    <property type="match status" value="1"/>
</dbReference>
<accession>A0A162SD79</accession>
<dbReference type="EMBL" id="LRGB01000054">
    <property type="protein sequence ID" value="KZS21195.1"/>
    <property type="molecule type" value="Genomic_DNA"/>
</dbReference>
<keyword evidence="3" id="KW-1185">Reference proteome</keyword>
<dbReference type="Proteomes" id="UP000076858">
    <property type="component" value="Unassembled WGS sequence"/>
</dbReference>
<feature type="region of interest" description="Disordered" evidence="1">
    <location>
        <begin position="81"/>
        <end position="106"/>
    </location>
</feature>
<evidence type="ECO:0000256" key="1">
    <source>
        <dbReference type="SAM" id="MobiDB-lite"/>
    </source>
</evidence>
<sequence>MNLHHAFDSEDAQAAERALADPFIRHMDVEYAKLTRSVPLPKGLSELENAARPKTNLESLVDDIPAIDDDDIENEYGGVARSYHKDPEAESKEMKNDVDLEEGGLC</sequence>
<reference evidence="2 3" key="1">
    <citation type="submission" date="2016-03" db="EMBL/GenBank/DDBJ databases">
        <title>EvidentialGene: Evidence-directed Construction of Genes on Genomes.</title>
        <authorList>
            <person name="Gilbert D.G."/>
            <person name="Choi J.-H."/>
            <person name="Mockaitis K."/>
            <person name="Colbourne J."/>
            <person name="Pfrender M."/>
        </authorList>
    </citation>
    <scope>NUCLEOTIDE SEQUENCE [LARGE SCALE GENOMIC DNA]</scope>
    <source>
        <strain evidence="2 3">Xinb3</strain>
        <tissue evidence="2">Complete organism</tissue>
    </source>
</reference>
<dbReference type="STRING" id="35525.A0A162SD79"/>
<dbReference type="AlphaFoldDB" id="A0A162SD79"/>
<name>A0A162SD79_9CRUS</name>
<feature type="compositionally biased region" description="Basic and acidic residues" evidence="1">
    <location>
        <begin position="83"/>
        <end position="98"/>
    </location>
</feature>
<protein>
    <submittedName>
        <fullName evidence="2">Putative Gamma-soluble NSF attachment protein</fullName>
    </submittedName>
</protein>
<proteinExistence type="predicted"/>